<evidence type="ECO:0000313" key="2">
    <source>
        <dbReference type="Proteomes" id="UP001054945"/>
    </source>
</evidence>
<organism evidence="1 2">
    <name type="scientific">Caerostris extrusa</name>
    <name type="common">Bark spider</name>
    <name type="synonym">Caerostris bankana</name>
    <dbReference type="NCBI Taxonomy" id="172846"/>
    <lineage>
        <taxon>Eukaryota</taxon>
        <taxon>Metazoa</taxon>
        <taxon>Ecdysozoa</taxon>
        <taxon>Arthropoda</taxon>
        <taxon>Chelicerata</taxon>
        <taxon>Arachnida</taxon>
        <taxon>Araneae</taxon>
        <taxon>Araneomorphae</taxon>
        <taxon>Entelegynae</taxon>
        <taxon>Araneoidea</taxon>
        <taxon>Araneidae</taxon>
        <taxon>Caerostris</taxon>
    </lineage>
</organism>
<dbReference type="Proteomes" id="UP001054945">
    <property type="component" value="Unassembled WGS sequence"/>
</dbReference>
<dbReference type="AlphaFoldDB" id="A0AAV4M230"/>
<comment type="caution">
    <text evidence="1">The sequence shown here is derived from an EMBL/GenBank/DDBJ whole genome shotgun (WGS) entry which is preliminary data.</text>
</comment>
<feature type="non-terminal residue" evidence="1">
    <location>
        <position position="124"/>
    </location>
</feature>
<keyword evidence="2" id="KW-1185">Reference proteome</keyword>
<evidence type="ECO:0000313" key="1">
    <source>
        <dbReference type="EMBL" id="GIX66517.1"/>
    </source>
</evidence>
<dbReference type="EMBL" id="BPLR01001797">
    <property type="protein sequence ID" value="GIX66517.1"/>
    <property type="molecule type" value="Genomic_DNA"/>
</dbReference>
<proteinExistence type="predicted"/>
<gene>
    <name evidence="1" type="ORF">CEXT_729381</name>
</gene>
<protein>
    <submittedName>
        <fullName evidence="1">Uncharacterized protein</fullName>
    </submittedName>
</protein>
<name>A0AAV4M230_CAEEX</name>
<reference evidence="1 2" key="1">
    <citation type="submission" date="2021-06" db="EMBL/GenBank/DDBJ databases">
        <title>Caerostris extrusa draft genome.</title>
        <authorList>
            <person name="Kono N."/>
            <person name="Arakawa K."/>
        </authorList>
    </citation>
    <scope>NUCLEOTIDE SEQUENCE [LARGE SCALE GENOMIC DNA]</scope>
</reference>
<accession>A0AAV4M230</accession>
<sequence length="124" mass="14366">MVRQDLRVVYLFIYINAGRYVGTSGSGYWSKSGNAPGRFGTAGFVMKEWKSCLPRENIYDLVEKERPETRGALCMCSCRLQWLRFEDYGERGLMPWEVKQGKNMWVPLERTVCEALHSSGHLMF</sequence>